<evidence type="ECO:0000256" key="5">
    <source>
        <dbReference type="ARBA" id="ARBA00023136"/>
    </source>
</evidence>
<dbReference type="InterPro" id="IPR050250">
    <property type="entry name" value="Macrolide_Exporter_MacB"/>
</dbReference>
<evidence type="ECO:0000259" key="8">
    <source>
        <dbReference type="Pfam" id="PF02687"/>
    </source>
</evidence>
<dbReference type="EMBL" id="CVRQ01000001">
    <property type="protein sequence ID" value="CRL32025.1"/>
    <property type="molecule type" value="Genomic_DNA"/>
</dbReference>
<evidence type="ECO:0000256" key="3">
    <source>
        <dbReference type="ARBA" id="ARBA00022692"/>
    </source>
</evidence>
<comment type="subcellular location">
    <subcellularLocation>
        <location evidence="1">Cell membrane</location>
        <topology evidence="1">Multi-pass membrane protein</topology>
    </subcellularLocation>
</comment>
<feature type="domain" description="ABC3 transporter permease C-terminal" evidence="8">
    <location>
        <begin position="270"/>
        <end position="389"/>
    </location>
</feature>
<evidence type="ECO:0000256" key="7">
    <source>
        <dbReference type="SAM" id="Phobius"/>
    </source>
</evidence>
<evidence type="ECO:0000256" key="6">
    <source>
        <dbReference type="ARBA" id="ARBA00038076"/>
    </source>
</evidence>
<dbReference type="PANTHER" id="PTHR30572">
    <property type="entry name" value="MEMBRANE COMPONENT OF TRANSPORTER-RELATED"/>
    <property type="match status" value="1"/>
</dbReference>
<feature type="transmembrane region" description="Helical" evidence="7">
    <location>
        <begin position="433"/>
        <end position="454"/>
    </location>
</feature>
<sequence>MDDILFGNNNQATINRLAKRSYRANKQRNVFVTIALFLTAFMITSVFSLGCSYFETYQMQQIRAMGTTADVAITSLSEEQYEELSRSSLVSVVGVSQRLGSIDTSGMDDALLSITWIDETEWQEHRVPTISDIHGDYPQAKNEIMLPTWALRAMGIDDPQIGMNISLSYQLGTDYQYISDEFVLSGYYTDYSASRAGNRGAAYVSELFATQTGLPFDSVSTAMISFSDDSNALRSCEKLKRKISFTESQSFEIVPIAQSNSTTIVLPLAAIIVFIIISGYLLIYNILYISISRDTQFYGQLKTIGTTKRQIKRIVRSQIFRTAVIGIPSGLIVGGIVSLGFVPFAMNMMYSGDTDLGEIVSFSPIIFAGAAIFTFFTAIIGSMKPAKIAASISPVAASRYTEANTRSYRDHKSHRTKLSRMAQDNIFRNPKSAFLTFASLFLGLTLFLVSAGLLSSLSPNNFVNQWGESDFALTYSISEEGNLLSDEMLQQIATMQGIENLRVTYSASPWPTMDVIYDENVFGKYIDSLDGVSGLDFSNVETRKNYTDNFWSGVYGIDSRYIEELNKTLDKPIDLTAFEKGELVVLSAMTDDEGNPLIQPGQAITVVGESGEQVFTVATGFLDADFQSGRGNERGTAPDLYISEQALEKLSGETKIFQIAFDTIDSSYDKGIMEQLQSITASSPGITILSRYEKQQEMAGYLLTSRIIAAGLSAVFLLIGIMNFINTMVVSVNTRKHEFATLESIGMTKKQIRNVLLWEGGYYWSISFLLLATLGTAIYIPIYSAFRRMVPYAAFHYPVISLLVVAAIVLLVCLATPVITFMQNVKQSVVERLRQN</sequence>
<proteinExistence type="inferred from homology"/>
<keyword evidence="2" id="KW-1003">Cell membrane</keyword>
<dbReference type="PANTHER" id="PTHR30572:SF4">
    <property type="entry name" value="ABC TRANSPORTER PERMEASE YTRF"/>
    <property type="match status" value="1"/>
</dbReference>
<reference evidence="10" key="1">
    <citation type="submission" date="2015-05" db="EMBL/GenBank/DDBJ databases">
        <authorList>
            <consortium name="Pathogen Informatics"/>
        </authorList>
    </citation>
    <scope>NUCLEOTIDE SEQUENCE [LARGE SCALE GENOMIC DNA]</scope>
    <source>
        <strain evidence="10">T1-815</strain>
    </source>
</reference>
<feature type="transmembrane region" description="Helical" evidence="7">
    <location>
        <begin position="762"/>
        <end position="783"/>
    </location>
</feature>
<feature type="transmembrane region" description="Helical" evidence="7">
    <location>
        <begin position="319"/>
        <end position="342"/>
    </location>
</feature>
<protein>
    <recommendedName>
        <fullName evidence="8">ABC3 transporter permease C-terminal domain-containing protein</fullName>
    </recommendedName>
</protein>
<dbReference type="InterPro" id="IPR003838">
    <property type="entry name" value="ABC3_permease_C"/>
</dbReference>
<name>A0A0M6WAU1_9FIRM</name>
<keyword evidence="5 7" id="KW-0472">Membrane</keyword>
<comment type="similarity">
    <text evidence="6">Belongs to the ABC-4 integral membrane protein family.</text>
</comment>
<keyword evidence="4 7" id="KW-1133">Transmembrane helix</keyword>
<dbReference type="Proteomes" id="UP000049472">
    <property type="component" value="Unassembled WGS sequence"/>
</dbReference>
<feature type="transmembrane region" description="Helical" evidence="7">
    <location>
        <begin position="698"/>
        <end position="725"/>
    </location>
</feature>
<keyword evidence="3 7" id="KW-0812">Transmembrane</keyword>
<evidence type="ECO:0000256" key="4">
    <source>
        <dbReference type="ARBA" id="ARBA00022989"/>
    </source>
</evidence>
<dbReference type="Pfam" id="PF02687">
    <property type="entry name" value="FtsX"/>
    <property type="match status" value="2"/>
</dbReference>
<keyword evidence="10" id="KW-1185">Reference proteome</keyword>
<dbReference type="GO" id="GO:0005886">
    <property type="term" value="C:plasma membrane"/>
    <property type="evidence" value="ECO:0007669"/>
    <property type="project" value="UniProtKB-SubCell"/>
</dbReference>
<evidence type="ECO:0000256" key="1">
    <source>
        <dbReference type="ARBA" id="ARBA00004651"/>
    </source>
</evidence>
<dbReference type="GO" id="GO:0022857">
    <property type="term" value="F:transmembrane transporter activity"/>
    <property type="evidence" value="ECO:0007669"/>
    <property type="project" value="TreeGrafter"/>
</dbReference>
<feature type="transmembrane region" description="Helical" evidence="7">
    <location>
        <begin position="29"/>
        <end position="50"/>
    </location>
</feature>
<feature type="transmembrane region" description="Helical" evidence="7">
    <location>
        <begin position="264"/>
        <end position="287"/>
    </location>
</feature>
<evidence type="ECO:0000256" key="2">
    <source>
        <dbReference type="ARBA" id="ARBA00022475"/>
    </source>
</evidence>
<evidence type="ECO:0000313" key="10">
    <source>
        <dbReference type="Proteomes" id="UP000049472"/>
    </source>
</evidence>
<dbReference type="RefSeq" id="WP_055060856.1">
    <property type="nucleotide sequence ID" value="NZ_CVRQ01000001.1"/>
</dbReference>
<feature type="domain" description="ABC3 transporter permease C-terminal" evidence="8">
    <location>
        <begin position="712"/>
        <end position="826"/>
    </location>
</feature>
<organism evidence="9 10">
    <name type="scientific">Agathobacter rectalis</name>
    <dbReference type="NCBI Taxonomy" id="39491"/>
    <lineage>
        <taxon>Bacteria</taxon>
        <taxon>Bacillati</taxon>
        <taxon>Bacillota</taxon>
        <taxon>Clostridia</taxon>
        <taxon>Lachnospirales</taxon>
        <taxon>Lachnospiraceae</taxon>
        <taxon>Agathobacter</taxon>
    </lineage>
</organism>
<feature type="transmembrane region" description="Helical" evidence="7">
    <location>
        <begin position="795"/>
        <end position="822"/>
    </location>
</feature>
<gene>
    <name evidence="9" type="ORF">T1815_02651</name>
</gene>
<feature type="transmembrane region" description="Helical" evidence="7">
    <location>
        <begin position="362"/>
        <end position="381"/>
    </location>
</feature>
<accession>A0A0M6WAU1</accession>
<evidence type="ECO:0000313" key="9">
    <source>
        <dbReference type="EMBL" id="CRL32025.1"/>
    </source>
</evidence>
<dbReference type="AlphaFoldDB" id="A0A0M6WAU1"/>